<dbReference type="InterPro" id="IPR046342">
    <property type="entry name" value="CBS_dom_sf"/>
</dbReference>
<dbReference type="PANTHER" id="PTHR43080:SF2">
    <property type="entry name" value="CBS DOMAIN-CONTAINING PROTEIN"/>
    <property type="match status" value="1"/>
</dbReference>
<evidence type="ECO:0000313" key="4">
    <source>
        <dbReference type="EMBL" id="KGQ23004.1"/>
    </source>
</evidence>
<dbReference type="OrthoDB" id="9802114at2"/>
<dbReference type="PROSITE" id="PS51371">
    <property type="entry name" value="CBS"/>
    <property type="match status" value="2"/>
</dbReference>
<organism evidence="4 5">
    <name type="scientific">Thermus filiformis</name>
    <dbReference type="NCBI Taxonomy" id="276"/>
    <lineage>
        <taxon>Bacteria</taxon>
        <taxon>Thermotogati</taxon>
        <taxon>Deinococcota</taxon>
        <taxon>Deinococci</taxon>
        <taxon>Thermales</taxon>
        <taxon>Thermaceae</taxon>
        <taxon>Thermus</taxon>
    </lineage>
</organism>
<protein>
    <submittedName>
        <fullName evidence="4">Histidine kinase</fullName>
    </submittedName>
</protein>
<dbReference type="Proteomes" id="UP000030364">
    <property type="component" value="Unassembled WGS sequence"/>
</dbReference>
<dbReference type="PATRIC" id="fig|276.5.peg.151"/>
<dbReference type="SUPFAM" id="SSF54631">
    <property type="entry name" value="CBS-domain pair"/>
    <property type="match status" value="1"/>
</dbReference>
<dbReference type="InterPro" id="IPR044725">
    <property type="entry name" value="CBSX3_CBS_dom"/>
</dbReference>
<keyword evidence="1 2" id="KW-0129">CBS domain</keyword>
<feature type="domain" description="CBS" evidence="3">
    <location>
        <begin position="75"/>
        <end position="130"/>
    </location>
</feature>
<dbReference type="RefSeq" id="WP_038060569.1">
    <property type="nucleotide sequence ID" value="NZ_JPSL02000040.1"/>
</dbReference>
<keyword evidence="4" id="KW-0808">Transferase</keyword>
<reference evidence="4 5" key="1">
    <citation type="journal article" date="2015" name="Genome Announc.">
        <title>Draft Genome Sequence of the Thermophile Thermus filiformis ATCC 43280, Producer of Carotenoid-(Di)glucoside-Branched Fatty Acid (Di)esters and Source of Hyperthermostable Enzymes of Biotechnological Interest.</title>
        <authorList>
            <person name="Mandelli F."/>
            <person name="Oliveira Ramires B."/>
            <person name="Couger M.B."/>
            <person name="Paixao D.A."/>
            <person name="Camilo C.M."/>
            <person name="Polikarpov I."/>
            <person name="Prade R."/>
            <person name="Riano-Pachon D.M."/>
            <person name="Squina F.M."/>
        </authorList>
    </citation>
    <scope>NUCLEOTIDE SEQUENCE [LARGE SCALE GENOMIC DNA]</scope>
    <source>
        <strain evidence="4 5">ATCC 43280</strain>
    </source>
</reference>
<dbReference type="Pfam" id="PF00571">
    <property type="entry name" value="CBS"/>
    <property type="match status" value="2"/>
</dbReference>
<feature type="domain" description="CBS" evidence="3">
    <location>
        <begin position="8"/>
        <end position="69"/>
    </location>
</feature>
<accession>A0A0A2XCV7</accession>
<keyword evidence="4" id="KW-0418">Kinase</keyword>
<comment type="caution">
    <text evidence="4">The sequence shown here is derived from an EMBL/GenBank/DDBJ whole genome shotgun (WGS) entry which is preliminary data.</text>
</comment>
<evidence type="ECO:0000256" key="2">
    <source>
        <dbReference type="PROSITE-ProRule" id="PRU00703"/>
    </source>
</evidence>
<dbReference type="AlphaFoldDB" id="A0A0A2XCV7"/>
<dbReference type="SMART" id="SM00116">
    <property type="entry name" value="CBS"/>
    <property type="match status" value="2"/>
</dbReference>
<evidence type="ECO:0000313" key="5">
    <source>
        <dbReference type="Proteomes" id="UP000030364"/>
    </source>
</evidence>
<dbReference type="EMBL" id="JPSL02000040">
    <property type="protein sequence ID" value="KGQ23004.1"/>
    <property type="molecule type" value="Genomic_DNA"/>
</dbReference>
<dbReference type="InterPro" id="IPR000644">
    <property type="entry name" value="CBS_dom"/>
</dbReference>
<dbReference type="InterPro" id="IPR051257">
    <property type="entry name" value="Diverse_CBS-Domain"/>
</dbReference>
<dbReference type="PANTHER" id="PTHR43080">
    <property type="entry name" value="CBS DOMAIN-CONTAINING PROTEIN CBSX3, MITOCHONDRIAL"/>
    <property type="match status" value="1"/>
</dbReference>
<dbReference type="CDD" id="cd04623">
    <property type="entry name" value="CBS_pair_bac_euk"/>
    <property type="match status" value="1"/>
</dbReference>
<dbReference type="Gene3D" id="3.10.580.10">
    <property type="entry name" value="CBS-domain"/>
    <property type="match status" value="1"/>
</dbReference>
<evidence type="ECO:0000259" key="3">
    <source>
        <dbReference type="PROSITE" id="PS51371"/>
    </source>
</evidence>
<proteinExistence type="predicted"/>
<gene>
    <name evidence="4" type="ORF">THFILI_11150</name>
</gene>
<dbReference type="GO" id="GO:0016301">
    <property type="term" value="F:kinase activity"/>
    <property type="evidence" value="ECO:0007669"/>
    <property type="project" value="UniProtKB-KW"/>
</dbReference>
<sequence length="143" mass="16142">MTVGQVLLRKGGEVFWVPPGATVYEALRKMAEHEIGALLVLDGERLLGVFSERDYARKLVLMGRFSRDTLVHEVMTENPITVTRSTPLSEAMRLMTEHRVRHLPVVEEGRVLGVISIGDVVKAIMSEQEVLIQELSRYVSENR</sequence>
<dbReference type="STRING" id="276.THFILI_11150"/>
<evidence type="ECO:0000256" key="1">
    <source>
        <dbReference type="ARBA" id="ARBA00023122"/>
    </source>
</evidence>
<name>A0A0A2XCV7_THEFI</name>
<keyword evidence="5" id="KW-1185">Reference proteome</keyword>